<evidence type="ECO:0000256" key="1">
    <source>
        <dbReference type="SAM" id="SignalP"/>
    </source>
</evidence>
<accession>A0A0C2YYR2</accession>
<gene>
    <name evidence="2" type="ORF">SCLCIDRAFT_1221761</name>
</gene>
<feature type="chain" id="PRO_5002159943" description="Cyanovirin-N domain-containing protein" evidence="1">
    <location>
        <begin position="20"/>
        <end position="104"/>
    </location>
</feature>
<protein>
    <recommendedName>
        <fullName evidence="4">Cyanovirin-N domain-containing protein</fullName>
    </recommendedName>
</protein>
<evidence type="ECO:0000313" key="2">
    <source>
        <dbReference type="EMBL" id="KIM54743.1"/>
    </source>
</evidence>
<proteinExistence type="predicted"/>
<dbReference type="HOGENOM" id="CLU_2251643_0_0_1"/>
<evidence type="ECO:0008006" key="4">
    <source>
        <dbReference type="Google" id="ProtNLM"/>
    </source>
</evidence>
<reference evidence="2 3" key="1">
    <citation type="submission" date="2014-04" db="EMBL/GenBank/DDBJ databases">
        <authorList>
            <consortium name="DOE Joint Genome Institute"/>
            <person name="Kuo A."/>
            <person name="Kohler A."/>
            <person name="Nagy L.G."/>
            <person name="Floudas D."/>
            <person name="Copeland A."/>
            <person name="Barry K.W."/>
            <person name="Cichocki N."/>
            <person name="Veneault-Fourrey C."/>
            <person name="LaButti K."/>
            <person name="Lindquist E.A."/>
            <person name="Lipzen A."/>
            <person name="Lundell T."/>
            <person name="Morin E."/>
            <person name="Murat C."/>
            <person name="Sun H."/>
            <person name="Tunlid A."/>
            <person name="Henrissat B."/>
            <person name="Grigoriev I.V."/>
            <person name="Hibbett D.S."/>
            <person name="Martin F."/>
            <person name="Nordberg H.P."/>
            <person name="Cantor M.N."/>
            <person name="Hua S.X."/>
        </authorList>
    </citation>
    <scope>NUCLEOTIDE SEQUENCE [LARGE SCALE GENOMIC DNA]</scope>
    <source>
        <strain evidence="2 3">Foug A</strain>
    </source>
</reference>
<evidence type="ECO:0000313" key="3">
    <source>
        <dbReference type="Proteomes" id="UP000053989"/>
    </source>
</evidence>
<dbReference type="Proteomes" id="UP000053989">
    <property type="component" value="Unassembled WGS sequence"/>
</dbReference>
<dbReference type="InParanoid" id="A0A0C2YYR2"/>
<organism evidence="2 3">
    <name type="scientific">Scleroderma citrinum Foug A</name>
    <dbReference type="NCBI Taxonomy" id="1036808"/>
    <lineage>
        <taxon>Eukaryota</taxon>
        <taxon>Fungi</taxon>
        <taxon>Dikarya</taxon>
        <taxon>Basidiomycota</taxon>
        <taxon>Agaricomycotina</taxon>
        <taxon>Agaricomycetes</taxon>
        <taxon>Agaricomycetidae</taxon>
        <taxon>Boletales</taxon>
        <taxon>Sclerodermatineae</taxon>
        <taxon>Sclerodermataceae</taxon>
        <taxon>Scleroderma</taxon>
    </lineage>
</organism>
<dbReference type="AlphaFoldDB" id="A0A0C2YYR2"/>
<keyword evidence="1" id="KW-0732">Signal</keyword>
<name>A0A0C2YYR2_9AGAM</name>
<sequence length="104" mass="11318">MRFVSIISLLAIAGGVAKAGNVPKYCAYCHTDGKSSLVLEDECALLDGGVKCRYSIHNGYEPLKYIHCTYDNKGEPQKTGQPKTCFAKADSLKDSCTLNLCTKH</sequence>
<reference evidence="3" key="2">
    <citation type="submission" date="2015-01" db="EMBL/GenBank/DDBJ databases">
        <title>Evolutionary Origins and Diversification of the Mycorrhizal Mutualists.</title>
        <authorList>
            <consortium name="DOE Joint Genome Institute"/>
            <consortium name="Mycorrhizal Genomics Consortium"/>
            <person name="Kohler A."/>
            <person name="Kuo A."/>
            <person name="Nagy L.G."/>
            <person name="Floudas D."/>
            <person name="Copeland A."/>
            <person name="Barry K.W."/>
            <person name="Cichocki N."/>
            <person name="Veneault-Fourrey C."/>
            <person name="LaButti K."/>
            <person name="Lindquist E.A."/>
            <person name="Lipzen A."/>
            <person name="Lundell T."/>
            <person name="Morin E."/>
            <person name="Murat C."/>
            <person name="Riley R."/>
            <person name="Ohm R."/>
            <person name="Sun H."/>
            <person name="Tunlid A."/>
            <person name="Henrissat B."/>
            <person name="Grigoriev I.V."/>
            <person name="Hibbett D.S."/>
            <person name="Martin F."/>
        </authorList>
    </citation>
    <scope>NUCLEOTIDE SEQUENCE [LARGE SCALE GENOMIC DNA]</scope>
    <source>
        <strain evidence="3">Foug A</strain>
    </source>
</reference>
<feature type="signal peptide" evidence="1">
    <location>
        <begin position="1"/>
        <end position="19"/>
    </location>
</feature>
<dbReference type="EMBL" id="KN822148">
    <property type="protein sequence ID" value="KIM54743.1"/>
    <property type="molecule type" value="Genomic_DNA"/>
</dbReference>
<keyword evidence="3" id="KW-1185">Reference proteome</keyword>